<feature type="transmembrane region" description="Helical" evidence="2">
    <location>
        <begin position="80"/>
        <end position="98"/>
    </location>
</feature>
<keyword evidence="4" id="KW-1185">Reference proteome</keyword>
<dbReference type="RefSeq" id="WP_212517614.1">
    <property type="nucleotide sequence ID" value="NZ_JAGSOH010000017.1"/>
</dbReference>
<feature type="region of interest" description="Disordered" evidence="1">
    <location>
        <begin position="140"/>
        <end position="183"/>
    </location>
</feature>
<protein>
    <submittedName>
        <fullName evidence="3">Uncharacterized protein</fullName>
    </submittedName>
</protein>
<dbReference type="Proteomes" id="UP000676325">
    <property type="component" value="Unassembled WGS sequence"/>
</dbReference>
<comment type="caution">
    <text evidence="3">The sequence shown here is derived from an EMBL/GenBank/DDBJ whole genome shotgun (WGS) entry which is preliminary data.</text>
</comment>
<organism evidence="3 4">
    <name type="scientific">Actinospica acidithermotolerans</name>
    <dbReference type="NCBI Taxonomy" id="2828514"/>
    <lineage>
        <taxon>Bacteria</taxon>
        <taxon>Bacillati</taxon>
        <taxon>Actinomycetota</taxon>
        <taxon>Actinomycetes</taxon>
        <taxon>Catenulisporales</taxon>
        <taxon>Actinospicaceae</taxon>
        <taxon>Actinospica</taxon>
    </lineage>
</organism>
<evidence type="ECO:0000256" key="2">
    <source>
        <dbReference type="SAM" id="Phobius"/>
    </source>
</evidence>
<evidence type="ECO:0000313" key="3">
    <source>
        <dbReference type="EMBL" id="MBR7826465.1"/>
    </source>
</evidence>
<accession>A0A941EA60</accession>
<keyword evidence="2" id="KW-0472">Membrane</keyword>
<sequence length="183" mass="19555">MVSSTRRLLGLILVIAAAVVAVWSAFAPWYGGRKGTNIRFLDLFDHGLTVESAATMTSLLLPMLVSAVLVLAGILVWWRWLWTLAGAVAIATVVLWGARQAQNPSGLHSALVGAGPIMAACAGTVMIFAASIATVREGRTRQEPIGRLSPEWTPAPATRVGDTEAAGEPRAEERTQPQQNNWD</sequence>
<evidence type="ECO:0000313" key="4">
    <source>
        <dbReference type="Proteomes" id="UP000676325"/>
    </source>
</evidence>
<feature type="transmembrane region" description="Helical" evidence="2">
    <location>
        <begin position="110"/>
        <end position="135"/>
    </location>
</feature>
<dbReference type="EMBL" id="JAGSOH010000017">
    <property type="protein sequence ID" value="MBR7826465.1"/>
    <property type="molecule type" value="Genomic_DNA"/>
</dbReference>
<dbReference type="AlphaFoldDB" id="A0A941EA60"/>
<reference evidence="3" key="1">
    <citation type="submission" date="2021-04" db="EMBL/GenBank/DDBJ databases">
        <title>Genome based classification of Actinospica acidithermotolerans sp. nov., an actinobacterium isolated from an Indonesian hot spring.</title>
        <authorList>
            <person name="Kusuma A.B."/>
            <person name="Putra K.E."/>
            <person name="Nafisah S."/>
            <person name="Loh J."/>
            <person name="Nouioui I."/>
            <person name="Goodfellow M."/>
        </authorList>
    </citation>
    <scope>NUCLEOTIDE SEQUENCE</scope>
    <source>
        <strain evidence="3">MGRD01-02</strain>
    </source>
</reference>
<gene>
    <name evidence="3" type="ORF">KDK95_09140</name>
</gene>
<keyword evidence="2" id="KW-1133">Transmembrane helix</keyword>
<proteinExistence type="predicted"/>
<name>A0A941EA60_9ACTN</name>
<feature type="transmembrane region" description="Helical" evidence="2">
    <location>
        <begin position="48"/>
        <end position="73"/>
    </location>
</feature>
<keyword evidence="2" id="KW-0812">Transmembrane</keyword>
<evidence type="ECO:0000256" key="1">
    <source>
        <dbReference type="SAM" id="MobiDB-lite"/>
    </source>
</evidence>